<proteinExistence type="predicted"/>
<evidence type="ECO:0000313" key="2">
    <source>
        <dbReference type="Proteomes" id="UP000326354"/>
    </source>
</evidence>
<dbReference type="EMBL" id="AP019860">
    <property type="protein sequence ID" value="BBM85336.1"/>
    <property type="molecule type" value="Genomic_DNA"/>
</dbReference>
<gene>
    <name evidence="1" type="ORF">UABAM_03702</name>
</gene>
<keyword evidence="2" id="KW-1185">Reference proteome</keyword>
<evidence type="ECO:0000313" key="1">
    <source>
        <dbReference type="EMBL" id="BBM85336.1"/>
    </source>
</evidence>
<name>A0A5S9IPP8_UABAM</name>
<protein>
    <submittedName>
        <fullName evidence="1">Uncharacterized protein</fullName>
    </submittedName>
</protein>
<dbReference type="Proteomes" id="UP000326354">
    <property type="component" value="Chromosome"/>
</dbReference>
<dbReference type="AlphaFoldDB" id="A0A5S9IPP8"/>
<reference evidence="1 2" key="1">
    <citation type="submission" date="2019-08" db="EMBL/GenBank/DDBJ databases">
        <title>Complete genome sequence of Candidatus Uab amorphum.</title>
        <authorList>
            <person name="Shiratori T."/>
            <person name="Suzuki S."/>
            <person name="Kakizawa Y."/>
            <person name="Ishida K."/>
        </authorList>
    </citation>
    <scope>NUCLEOTIDE SEQUENCE [LARGE SCALE GENOMIC DNA]</scope>
    <source>
        <strain evidence="1 2">SRT547</strain>
    </source>
</reference>
<accession>A0A5S9IPP8</accession>
<dbReference type="KEGG" id="uam:UABAM_03702"/>
<sequence>MRQFLQVIILEIILYDFKSIEFLGSFVTAPFFEYCMSFVNVYF</sequence>
<organism evidence="1 2">
    <name type="scientific">Uabimicrobium amorphum</name>
    <dbReference type="NCBI Taxonomy" id="2596890"/>
    <lineage>
        <taxon>Bacteria</taxon>
        <taxon>Pseudomonadati</taxon>
        <taxon>Planctomycetota</taxon>
        <taxon>Candidatus Uabimicrobiia</taxon>
        <taxon>Candidatus Uabimicrobiales</taxon>
        <taxon>Candidatus Uabimicrobiaceae</taxon>
        <taxon>Candidatus Uabimicrobium</taxon>
    </lineage>
</organism>